<sequence length="601" mass="66683">MPNEDVFSYILSHVHDSILVYAVLQAIPKTHPLFSVALRRLWQLPIHLDTYDAVAASSEILDYLLSPTAKGEGLARSIQHLVIAAEAALKYTGQESKFVDKDAVVAFHSRLSGLFKRTQNLKSIDYYSARGPGLPLSRENVKLLAVCERLHIFSVDGYTGRSRAEGDDPYADPDSWDVEPFVFNLAPSITTLELRDVCLTILNALVYHGNKLATYTKLEHLKMDITAGVWDWNGSGSPQRGASPDYKFPSLRLPALRRLELVVSDYTIQLPRAGPLDLVDCSLLTALSLDIRSCYGWADCTELRLFEGLASVSFPVLSHLEIKDEISINAQRLEWAPGPVNDFESSGRSFPGLVERFLPSLGNLRSLWVDESVLLPADNDSQAWDALQTFCSVQELWDRNYTNFPIATKVSWRTALQTPLSKLESLRVGFGLIDATDVGLILGCCDPSKLRQFGFTWAWTKYGRDDPISPELLAHLAKFTKLTDVHILFPRPETQVSGFPDPEIDPRTLRDVAAIFECNGNICRVGIGNSVVFERGIGDAGPLLVSDGSSAPNPGVPKFYHAGHLANQDVKDGGDDNTTPRRPRRAKEIAQLRDLLQKILE</sequence>
<evidence type="ECO:0000313" key="2">
    <source>
        <dbReference type="Proteomes" id="UP001215598"/>
    </source>
</evidence>
<accession>A0AAD7J223</accession>
<proteinExistence type="predicted"/>
<dbReference type="Proteomes" id="UP001215598">
    <property type="component" value="Unassembled WGS sequence"/>
</dbReference>
<reference evidence="1" key="1">
    <citation type="submission" date="2023-03" db="EMBL/GenBank/DDBJ databases">
        <title>Massive genome expansion in bonnet fungi (Mycena s.s.) driven by repeated elements and novel gene families across ecological guilds.</title>
        <authorList>
            <consortium name="Lawrence Berkeley National Laboratory"/>
            <person name="Harder C.B."/>
            <person name="Miyauchi S."/>
            <person name="Viragh M."/>
            <person name="Kuo A."/>
            <person name="Thoen E."/>
            <person name="Andreopoulos B."/>
            <person name="Lu D."/>
            <person name="Skrede I."/>
            <person name="Drula E."/>
            <person name="Henrissat B."/>
            <person name="Morin E."/>
            <person name="Kohler A."/>
            <person name="Barry K."/>
            <person name="LaButti K."/>
            <person name="Morin E."/>
            <person name="Salamov A."/>
            <person name="Lipzen A."/>
            <person name="Mereny Z."/>
            <person name="Hegedus B."/>
            <person name="Baldrian P."/>
            <person name="Stursova M."/>
            <person name="Weitz H."/>
            <person name="Taylor A."/>
            <person name="Grigoriev I.V."/>
            <person name="Nagy L.G."/>
            <person name="Martin F."/>
            <person name="Kauserud H."/>
        </authorList>
    </citation>
    <scope>NUCLEOTIDE SEQUENCE</scope>
    <source>
        <strain evidence="1">CBHHK182m</strain>
    </source>
</reference>
<evidence type="ECO:0000313" key="1">
    <source>
        <dbReference type="EMBL" id="KAJ7754531.1"/>
    </source>
</evidence>
<gene>
    <name evidence="1" type="ORF">B0H16DRAFT_1542665</name>
</gene>
<organism evidence="1 2">
    <name type="scientific">Mycena metata</name>
    <dbReference type="NCBI Taxonomy" id="1033252"/>
    <lineage>
        <taxon>Eukaryota</taxon>
        <taxon>Fungi</taxon>
        <taxon>Dikarya</taxon>
        <taxon>Basidiomycota</taxon>
        <taxon>Agaricomycotina</taxon>
        <taxon>Agaricomycetes</taxon>
        <taxon>Agaricomycetidae</taxon>
        <taxon>Agaricales</taxon>
        <taxon>Marasmiineae</taxon>
        <taxon>Mycenaceae</taxon>
        <taxon>Mycena</taxon>
    </lineage>
</organism>
<dbReference type="AlphaFoldDB" id="A0AAD7J223"/>
<dbReference type="EMBL" id="JARKIB010000052">
    <property type="protein sequence ID" value="KAJ7754531.1"/>
    <property type="molecule type" value="Genomic_DNA"/>
</dbReference>
<protein>
    <submittedName>
        <fullName evidence="1">Uncharacterized protein</fullName>
    </submittedName>
</protein>
<keyword evidence="2" id="KW-1185">Reference proteome</keyword>
<name>A0AAD7J223_9AGAR</name>
<comment type="caution">
    <text evidence="1">The sequence shown here is derived from an EMBL/GenBank/DDBJ whole genome shotgun (WGS) entry which is preliminary data.</text>
</comment>